<dbReference type="EMBL" id="OX459940">
    <property type="protein sequence ID" value="CAI9175093.1"/>
    <property type="molecule type" value="Genomic_DNA"/>
</dbReference>
<sequence>MTNPQNGLGESSRFSGTPPPLSRARLAVHTGCGPQVAGGPRRSLGARACARSPSLAQRFPGQGLASSSPQSDGALRCHLSQPWPSSSVRWASSDRPGVVGGDQPRRGCMVLGGLLS</sequence>
<evidence type="ECO:0000313" key="3">
    <source>
        <dbReference type="Proteomes" id="UP001176941"/>
    </source>
</evidence>
<accession>A0ABN8ZNK1</accession>
<dbReference type="Proteomes" id="UP001176941">
    <property type="component" value="Chromosome 4"/>
</dbReference>
<reference evidence="2" key="1">
    <citation type="submission" date="2023-04" db="EMBL/GenBank/DDBJ databases">
        <authorList>
            <consortium name="ELIXIR-Norway"/>
        </authorList>
    </citation>
    <scope>NUCLEOTIDE SEQUENCE [LARGE SCALE GENOMIC DNA]</scope>
</reference>
<feature type="region of interest" description="Disordered" evidence="1">
    <location>
        <begin position="57"/>
        <end position="106"/>
    </location>
</feature>
<evidence type="ECO:0000256" key="1">
    <source>
        <dbReference type="SAM" id="MobiDB-lite"/>
    </source>
</evidence>
<organism evidence="2 3">
    <name type="scientific">Rangifer tarandus platyrhynchus</name>
    <name type="common">Svalbard reindeer</name>
    <dbReference type="NCBI Taxonomy" id="3082113"/>
    <lineage>
        <taxon>Eukaryota</taxon>
        <taxon>Metazoa</taxon>
        <taxon>Chordata</taxon>
        <taxon>Craniata</taxon>
        <taxon>Vertebrata</taxon>
        <taxon>Euteleostomi</taxon>
        <taxon>Mammalia</taxon>
        <taxon>Eutheria</taxon>
        <taxon>Laurasiatheria</taxon>
        <taxon>Artiodactyla</taxon>
        <taxon>Ruminantia</taxon>
        <taxon>Pecora</taxon>
        <taxon>Cervidae</taxon>
        <taxon>Odocoileinae</taxon>
        <taxon>Rangifer</taxon>
    </lineage>
</organism>
<proteinExistence type="predicted"/>
<feature type="region of interest" description="Disordered" evidence="1">
    <location>
        <begin position="1"/>
        <end position="25"/>
    </location>
</feature>
<name>A0ABN8ZNK1_RANTA</name>
<feature type="compositionally biased region" description="Polar residues" evidence="1">
    <location>
        <begin position="1"/>
        <end position="15"/>
    </location>
</feature>
<protein>
    <submittedName>
        <fullName evidence="2">Uncharacterized protein</fullName>
    </submittedName>
</protein>
<gene>
    <name evidence="2" type="ORF">MRATA1EN1_LOCUS24055</name>
</gene>
<keyword evidence="3" id="KW-1185">Reference proteome</keyword>
<evidence type="ECO:0000313" key="2">
    <source>
        <dbReference type="EMBL" id="CAI9175093.1"/>
    </source>
</evidence>